<dbReference type="Gene3D" id="2.10.25.10">
    <property type="entry name" value="Laminin"/>
    <property type="match status" value="2"/>
</dbReference>
<evidence type="ECO:0000256" key="4">
    <source>
        <dbReference type="ARBA" id="ARBA00023157"/>
    </source>
</evidence>
<keyword evidence="6" id="KW-0720">Serine protease</keyword>
<keyword evidence="4 5" id="KW-1015">Disulfide bond</keyword>
<feature type="domain" description="ShKT" evidence="8">
    <location>
        <begin position="41"/>
        <end position="69"/>
    </location>
</feature>
<dbReference type="PROSITE" id="PS50240">
    <property type="entry name" value="TRYPSIN_DOM"/>
    <property type="match status" value="1"/>
</dbReference>
<dbReference type="PROSITE" id="PS01187">
    <property type="entry name" value="EGF_CA"/>
    <property type="match status" value="1"/>
</dbReference>
<dbReference type="SMART" id="SM00254">
    <property type="entry name" value="ShKT"/>
    <property type="match status" value="2"/>
</dbReference>
<dbReference type="InterPro" id="IPR001314">
    <property type="entry name" value="Peptidase_S1A"/>
</dbReference>
<dbReference type="Pfam" id="PF12662">
    <property type="entry name" value="cEGF"/>
    <property type="match status" value="1"/>
</dbReference>
<evidence type="ECO:0000259" key="7">
    <source>
        <dbReference type="PROSITE" id="PS50240"/>
    </source>
</evidence>
<dbReference type="CDD" id="cd00190">
    <property type="entry name" value="Tryp_SPc"/>
    <property type="match status" value="1"/>
</dbReference>
<evidence type="ECO:0000313" key="9">
    <source>
        <dbReference type="EMBL" id="CAK8694589.1"/>
    </source>
</evidence>
<feature type="domain" description="ShKT" evidence="8">
    <location>
        <begin position="495"/>
        <end position="532"/>
    </location>
</feature>
<keyword evidence="1" id="KW-0245">EGF-like domain</keyword>
<dbReference type="SMART" id="SM00179">
    <property type="entry name" value="EGF_CA"/>
    <property type="match status" value="2"/>
</dbReference>
<dbReference type="InterPro" id="IPR033116">
    <property type="entry name" value="TRYPSIN_SER"/>
</dbReference>
<dbReference type="PROSITE" id="PS51670">
    <property type="entry name" value="SHKT"/>
    <property type="match status" value="2"/>
</dbReference>
<dbReference type="PANTHER" id="PTHR24253">
    <property type="entry name" value="TRANSMEMBRANE PROTEASE SERINE"/>
    <property type="match status" value="1"/>
</dbReference>
<dbReference type="Gene3D" id="1.10.10.1940">
    <property type="match status" value="1"/>
</dbReference>
<dbReference type="PRINTS" id="PR00722">
    <property type="entry name" value="CHYMOTRYPSIN"/>
</dbReference>
<evidence type="ECO:0000259" key="8">
    <source>
        <dbReference type="PROSITE" id="PS51670"/>
    </source>
</evidence>
<keyword evidence="6" id="KW-0378">Hydrolase</keyword>
<gene>
    <name evidence="9" type="ORF">CVLEPA_LOCUS27951</name>
</gene>
<dbReference type="PANTHER" id="PTHR24253:SF176">
    <property type="entry name" value="CORIN, ISOFORM B"/>
    <property type="match status" value="1"/>
</dbReference>
<dbReference type="SMART" id="SM00020">
    <property type="entry name" value="Tryp_SPc"/>
    <property type="match status" value="1"/>
</dbReference>
<name>A0ABP0GVC4_CLALP</name>
<reference evidence="9 10" key="1">
    <citation type="submission" date="2024-02" db="EMBL/GenBank/DDBJ databases">
        <authorList>
            <person name="Daric V."/>
            <person name="Darras S."/>
        </authorList>
    </citation>
    <scope>NUCLEOTIDE SEQUENCE [LARGE SCALE GENOMIC DNA]</scope>
</reference>
<dbReference type="CDD" id="cd00054">
    <property type="entry name" value="EGF_CA"/>
    <property type="match status" value="1"/>
</dbReference>
<dbReference type="Pfam" id="PF01549">
    <property type="entry name" value="ShK"/>
    <property type="match status" value="1"/>
</dbReference>
<keyword evidence="3" id="KW-0106">Calcium</keyword>
<sequence>MEILNGLFIHRRRMLPLFKTPFAVILLITFTMDFFGKSQACKDYLISCSSYSCSHPAIRYICPATCKTCKNDPCILMSKVCDHICNAINGEVSCSCKPGFKLAEDNVTCIDINECTEGPNPCPTSHNQQCINTIGSYSCQAYKCSEEGTMNYYRSEKCCNFKNSSCGITSTIRQRITAGAFSSHDLLRVYGGYNAAKTAWPWMAQIVYQGKPATFESSLCGASLISDRWLLSAAHCFVNPRLPENAHRDMVVYLGHTTNAIYRFMAHFNRVERHISQVFIHPEYFNLRNDIALVQLDRPVVFNNVISPIGLPWGEVPKVGDKCWATGFGASETSSSTNLVEVDLPVVSHPECTRAYAGYRDTHIDKRKMLCAGYPQGQKDTCRGDSGGPLACQRKDSCEWYLAGITSFGKGCAQAGLYGVYVNVANYEEWVRENMGQHENELCGQERRSNLCAGKVNICTDCYIKLDKCRRYPFYMKSKCDLACCQLQNGVIPKCFDNPDYANDCKRYAKECNNPAASSFMKKHCQRTCHFCRK</sequence>
<dbReference type="SUPFAM" id="SSF50494">
    <property type="entry name" value="Trypsin-like serine proteases"/>
    <property type="match status" value="1"/>
</dbReference>
<feature type="domain" description="Peptidase S1" evidence="7">
    <location>
        <begin position="189"/>
        <end position="436"/>
    </location>
</feature>
<protein>
    <submittedName>
        <fullName evidence="9">Uncharacterized protein</fullName>
    </submittedName>
</protein>
<comment type="caution">
    <text evidence="9">The sequence shown here is derived from an EMBL/GenBank/DDBJ whole genome shotgun (WGS) entry which is preliminary data.</text>
</comment>
<dbReference type="InterPro" id="IPR001881">
    <property type="entry name" value="EGF-like_Ca-bd_dom"/>
</dbReference>
<keyword evidence="2" id="KW-0677">Repeat</keyword>
<evidence type="ECO:0000256" key="1">
    <source>
        <dbReference type="ARBA" id="ARBA00022536"/>
    </source>
</evidence>
<evidence type="ECO:0000256" key="3">
    <source>
        <dbReference type="ARBA" id="ARBA00022837"/>
    </source>
</evidence>
<dbReference type="InterPro" id="IPR018114">
    <property type="entry name" value="TRYPSIN_HIS"/>
</dbReference>
<dbReference type="Pfam" id="PF00089">
    <property type="entry name" value="Trypsin"/>
    <property type="match status" value="1"/>
</dbReference>
<evidence type="ECO:0000256" key="5">
    <source>
        <dbReference type="PROSITE-ProRule" id="PRU01005"/>
    </source>
</evidence>
<dbReference type="InterPro" id="IPR026823">
    <property type="entry name" value="cEGF"/>
</dbReference>
<dbReference type="InterPro" id="IPR009003">
    <property type="entry name" value="Peptidase_S1_PA"/>
</dbReference>
<evidence type="ECO:0000256" key="6">
    <source>
        <dbReference type="RuleBase" id="RU363034"/>
    </source>
</evidence>
<dbReference type="PROSITE" id="PS00135">
    <property type="entry name" value="TRYPSIN_SER"/>
    <property type="match status" value="1"/>
</dbReference>
<organism evidence="9 10">
    <name type="scientific">Clavelina lepadiformis</name>
    <name type="common">Light-bulb sea squirt</name>
    <name type="synonym">Ascidia lepadiformis</name>
    <dbReference type="NCBI Taxonomy" id="159417"/>
    <lineage>
        <taxon>Eukaryota</taxon>
        <taxon>Metazoa</taxon>
        <taxon>Chordata</taxon>
        <taxon>Tunicata</taxon>
        <taxon>Ascidiacea</taxon>
        <taxon>Aplousobranchia</taxon>
        <taxon>Clavelinidae</taxon>
        <taxon>Clavelina</taxon>
    </lineage>
</organism>
<keyword evidence="10" id="KW-1185">Reference proteome</keyword>
<dbReference type="EMBL" id="CAWYQH010000141">
    <property type="protein sequence ID" value="CAK8694589.1"/>
    <property type="molecule type" value="Genomic_DNA"/>
</dbReference>
<dbReference type="SUPFAM" id="SSF57196">
    <property type="entry name" value="EGF/Laminin"/>
    <property type="match status" value="1"/>
</dbReference>
<dbReference type="InterPro" id="IPR018097">
    <property type="entry name" value="EGF_Ca-bd_CS"/>
</dbReference>
<dbReference type="InterPro" id="IPR003582">
    <property type="entry name" value="ShKT_dom"/>
</dbReference>
<evidence type="ECO:0000313" key="10">
    <source>
        <dbReference type="Proteomes" id="UP001642483"/>
    </source>
</evidence>
<feature type="disulfide bond" evidence="5">
    <location>
        <begin position="53"/>
        <end position="66"/>
    </location>
</feature>
<evidence type="ECO:0000256" key="2">
    <source>
        <dbReference type="ARBA" id="ARBA00022737"/>
    </source>
</evidence>
<accession>A0ABP0GVC4</accession>
<dbReference type="InterPro" id="IPR001254">
    <property type="entry name" value="Trypsin_dom"/>
</dbReference>
<dbReference type="Gene3D" id="2.40.10.10">
    <property type="entry name" value="Trypsin-like serine proteases"/>
    <property type="match status" value="1"/>
</dbReference>
<dbReference type="InterPro" id="IPR043504">
    <property type="entry name" value="Peptidase_S1_PA_chymotrypsin"/>
</dbReference>
<keyword evidence="6" id="KW-0645">Protease</keyword>
<proteinExistence type="predicted"/>
<dbReference type="PROSITE" id="PS00134">
    <property type="entry name" value="TRYPSIN_HIS"/>
    <property type="match status" value="1"/>
</dbReference>
<comment type="caution">
    <text evidence="5">Lacks conserved residue(s) required for the propagation of feature annotation.</text>
</comment>
<dbReference type="Proteomes" id="UP001642483">
    <property type="component" value="Unassembled WGS sequence"/>
</dbReference>